<dbReference type="UniPathway" id="UPA00060">
    <property type="reaction ID" value="UER00141"/>
</dbReference>
<keyword evidence="5 9" id="KW-0784">Thiamine biosynthesis</keyword>
<dbReference type="PANTHER" id="PTHR20857">
    <property type="entry name" value="THIAMINE-PHOSPHATE PYROPHOSPHORYLASE"/>
    <property type="match status" value="1"/>
</dbReference>
<evidence type="ECO:0000313" key="16">
    <source>
        <dbReference type="Proteomes" id="UP000278334"/>
    </source>
</evidence>
<evidence type="ECO:0000256" key="1">
    <source>
        <dbReference type="ARBA" id="ARBA00005165"/>
    </source>
</evidence>
<evidence type="ECO:0000256" key="11">
    <source>
        <dbReference type="RuleBase" id="RU004253"/>
    </source>
</evidence>
<evidence type="ECO:0000259" key="12">
    <source>
        <dbReference type="Pfam" id="PF02581"/>
    </source>
</evidence>
<evidence type="ECO:0000256" key="10">
    <source>
        <dbReference type="RuleBase" id="RU003826"/>
    </source>
</evidence>
<evidence type="ECO:0000256" key="2">
    <source>
        <dbReference type="ARBA" id="ARBA00022679"/>
    </source>
</evidence>
<dbReference type="Pfam" id="PF02581">
    <property type="entry name" value="TMP-TENI"/>
    <property type="match status" value="1"/>
</dbReference>
<organism evidence="14 15">
    <name type="scientific">Bathymodiolus thermophilus thioautotrophic gill symbiont</name>
    <dbReference type="NCBI Taxonomy" id="2360"/>
    <lineage>
        <taxon>Bacteria</taxon>
        <taxon>Pseudomonadati</taxon>
        <taxon>Pseudomonadota</taxon>
        <taxon>Gammaproteobacteria</taxon>
        <taxon>sulfur-oxidizing symbionts</taxon>
    </lineage>
</organism>
<evidence type="ECO:0000256" key="6">
    <source>
        <dbReference type="ARBA" id="ARBA00047334"/>
    </source>
</evidence>
<comment type="catalytic activity">
    <reaction evidence="7 9 10">
        <text>2-(2-carboxy-4-methylthiazol-5-yl)ethyl phosphate + 4-amino-2-methyl-5-(diphosphooxymethyl)pyrimidine + 2 H(+) = thiamine phosphate + CO2 + diphosphate</text>
        <dbReference type="Rhea" id="RHEA:47848"/>
        <dbReference type="ChEBI" id="CHEBI:15378"/>
        <dbReference type="ChEBI" id="CHEBI:16526"/>
        <dbReference type="ChEBI" id="CHEBI:33019"/>
        <dbReference type="ChEBI" id="CHEBI:37575"/>
        <dbReference type="ChEBI" id="CHEBI:57841"/>
        <dbReference type="ChEBI" id="CHEBI:62890"/>
        <dbReference type="EC" id="2.5.1.3"/>
    </reaction>
</comment>
<dbReference type="Gene3D" id="3.20.20.70">
    <property type="entry name" value="Aldolase class I"/>
    <property type="match status" value="1"/>
</dbReference>
<protein>
    <recommendedName>
        <fullName evidence="9">Thiamine-phosphate synthase</fullName>
        <shortName evidence="9">TP synthase</shortName>
        <shortName evidence="9">TPS</shortName>
        <ecNumber evidence="9">2.5.1.3</ecNumber>
    </recommendedName>
    <alternativeName>
        <fullName evidence="9">Thiamine-phosphate pyrophosphorylase</fullName>
        <shortName evidence="9">TMP pyrophosphorylase</shortName>
        <shortName evidence="9">TMP-PPase</shortName>
    </alternativeName>
</protein>
<dbReference type="CDD" id="cd00564">
    <property type="entry name" value="TMP_TenI"/>
    <property type="match status" value="1"/>
</dbReference>
<evidence type="ECO:0000313" key="14">
    <source>
        <dbReference type="EMBL" id="OIR23943.1"/>
    </source>
</evidence>
<dbReference type="InterPro" id="IPR013785">
    <property type="entry name" value="Aldolase_TIM"/>
</dbReference>
<dbReference type="GO" id="GO:0009228">
    <property type="term" value="P:thiamine biosynthetic process"/>
    <property type="evidence" value="ECO:0007669"/>
    <property type="project" value="UniProtKB-KW"/>
</dbReference>
<feature type="binding site" evidence="9">
    <location>
        <position position="110"/>
    </location>
    <ligand>
        <name>4-amino-2-methyl-5-(diphosphooxymethyl)pyrimidine</name>
        <dbReference type="ChEBI" id="CHEBI:57841"/>
    </ligand>
</feature>
<gene>
    <name evidence="9" type="primary">thiE</name>
    <name evidence="14" type="ORF">BGC33_08745</name>
    <name evidence="13" type="ORF">MS2017_2052</name>
</gene>
<dbReference type="OrthoDB" id="9789949at2"/>
<keyword evidence="3 9" id="KW-0479">Metal-binding</keyword>
<evidence type="ECO:0000256" key="8">
    <source>
        <dbReference type="ARBA" id="ARBA00047883"/>
    </source>
</evidence>
<reference evidence="13 16" key="3">
    <citation type="submission" date="2017-11" db="EMBL/GenBank/DDBJ databases">
        <title>Genome sequence of the bacterial symbiont EPR9N from a vent mussel Bathymodiolus thermophilus.</title>
        <authorList>
            <person name="Won Y.-J."/>
        </authorList>
    </citation>
    <scope>NUCLEOTIDE SEQUENCE [LARGE SCALE GENOMIC DNA]</scope>
    <source>
        <strain evidence="13 16">EPR9N</strain>
    </source>
</reference>
<comment type="catalytic activity">
    <reaction evidence="8 9 10">
        <text>2-[(2R,5Z)-2-carboxy-4-methylthiazol-5(2H)-ylidene]ethyl phosphate + 4-amino-2-methyl-5-(diphosphooxymethyl)pyrimidine + 2 H(+) = thiamine phosphate + CO2 + diphosphate</text>
        <dbReference type="Rhea" id="RHEA:47844"/>
        <dbReference type="ChEBI" id="CHEBI:15378"/>
        <dbReference type="ChEBI" id="CHEBI:16526"/>
        <dbReference type="ChEBI" id="CHEBI:33019"/>
        <dbReference type="ChEBI" id="CHEBI:37575"/>
        <dbReference type="ChEBI" id="CHEBI:57841"/>
        <dbReference type="ChEBI" id="CHEBI:62899"/>
        <dbReference type="EC" id="2.5.1.3"/>
    </reaction>
</comment>
<dbReference type="PANTHER" id="PTHR20857:SF15">
    <property type="entry name" value="THIAMINE-PHOSPHATE SYNTHASE"/>
    <property type="match status" value="1"/>
</dbReference>
<dbReference type="KEGG" id="bthg:MS2017_2052"/>
<dbReference type="InterPro" id="IPR034291">
    <property type="entry name" value="TMP_synthase"/>
</dbReference>
<dbReference type="SUPFAM" id="SSF51391">
    <property type="entry name" value="Thiamin phosphate synthase"/>
    <property type="match status" value="1"/>
</dbReference>
<proteinExistence type="inferred from homology"/>
<dbReference type="RefSeq" id="WP_071565138.1">
    <property type="nucleotide sequence ID" value="NZ_CAESAR020000112.1"/>
</dbReference>
<dbReference type="GO" id="GO:0009229">
    <property type="term" value="P:thiamine diphosphate biosynthetic process"/>
    <property type="evidence" value="ECO:0007669"/>
    <property type="project" value="UniProtKB-UniRule"/>
</dbReference>
<evidence type="ECO:0000313" key="15">
    <source>
        <dbReference type="Proteomes" id="UP000182798"/>
    </source>
</evidence>
<comment type="cofactor">
    <cofactor evidence="9">
        <name>Mg(2+)</name>
        <dbReference type="ChEBI" id="CHEBI:18420"/>
    </cofactor>
    <text evidence="9">Binds 1 Mg(2+) ion per subunit.</text>
</comment>
<comment type="similarity">
    <text evidence="9 10">Belongs to the thiamine-phosphate synthase family.</text>
</comment>
<feature type="binding site" evidence="9">
    <location>
        <begin position="137"/>
        <end position="139"/>
    </location>
    <ligand>
        <name>2-[(2R,5Z)-2-carboxy-4-methylthiazol-5(2H)-ylidene]ethyl phosphate</name>
        <dbReference type="ChEBI" id="CHEBI:62899"/>
    </ligand>
</feature>
<dbReference type="InterPro" id="IPR036206">
    <property type="entry name" value="ThiamineP_synth_sf"/>
</dbReference>
<evidence type="ECO:0000256" key="3">
    <source>
        <dbReference type="ARBA" id="ARBA00022723"/>
    </source>
</evidence>
<comment type="function">
    <text evidence="9">Condenses 4-methyl-5-(beta-hydroxyethyl)thiazole monophosphate (THZ-P) and 2-methyl-4-amino-5-hydroxymethyl pyrimidine pyrophosphate (HMP-PP) to form thiamine monophosphate (TMP).</text>
</comment>
<dbReference type="GO" id="GO:0004789">
    <property type="term" value="F:thiamine-phosphate diphosphorylase activity"/>
    <property type="evidence" value="ECO:0007669"/>
    <property type="project" value="UniProtKB-UniRule"/>
</dbReference>
<dbReference type="EMBL" id="MIQH01000951">
    <property type="protein sequence ID" value="OIR23943.1"/>
    <property type="molecule type" value="Genomic_DNA"/>
</dbReference>
<reference evidence="15" key="1">
    <citation type="submission" date="2016-09" db="EMBL/GenBank/DDBJ databases">
        <title>Genome Sequence of Bathymodiolus thermophilus sulfur-oxidizing gill endosymbiont.</title>
        <authorList>
            <person name="Ponnudurai R."/>
            <person name="Kleiner M."/>
            <person name="Sayavedra L."/>
            <person name="Thuermer A."/>
            <person name="Felbeck H."/>
            <person name="Schlueter R."/>
            <person name="Schweder T."/>
            <person name="Markert S."/>
        </authorList>
    </citation>
    <scope>NUCLEOTIDE SEQUENCE [LARGE SCALE GENOMIC DNA]</scope>
    <source>
        <strain evidence="15">BAT/CrabSpa'14</strain>
    </source>
</reference>
<comment type="pathway">
    <text evidence="1 9 11">Cofactor biosynthesis; thiamine diphosphate biosynthesis; thiamine phosphate from 4-amino-2-methyl-5-diphosphomethylpyrimidine and 4-methyl-5-(2-phosphoethyl)-thiazole: step 1/1.</text>
</comment>
<reference evidence="14" key="2">
    <citation type="journal article" date="2017" name="Stand. Genomic Sci.">
        <title>Genome sequence of the sulfur-oxidizing Bathymodiolus thermophilus gill endosymbiont.</title>
        <authorList>
            <person name="Ponnudurai R."/>
            <person name="Sayavedra L."/>
            <person name="Kleiner M."/>
            <person name="Heiden S.E."/>
            <person name="Thurmer A."/>
            <person name="Felbeck H."/>
            <person name="Schluter R."/>
            <person name="Sievert S.M."/>
            <person name="Daniel R."/>
            <person name="Schweder T."/>
            <person name="Markert S."/>
        </authorList>
    </citation>
    <scope>NUCLEOTIDE SEQUENCE</scope>
    <source>
        <strain evidence="14">BAT/CrabSpa'14</strain>
    </source>
</reference>
<feature type="binding site" evidence="9">
    <location>
        <position position="91"/>
    </location>
    <ligand>
        <name>Mg(2+)</name>
        <dbReference type="ChEBI" id="CHEBI:18420"/>
    </ligand>
</feature>
<feature type="binding site" evidence="9">
    <location>
        <position position="167"/>
    </location>
    <ligand>
        <name>2-[(2R,5Z)-2-carboxy-4-methylthiazol-5(2H)-ylidene]ethyl phosphate</name>
        <dbReference type="ChEBI" id="CHEBI:62899"/>
    </ligand>
</feature>
<comment type="caution">
    <text evidence="9">Lacks conserved residue(s) required for the propagation of feature annotation.</text>
</comment>
<dbReference type="EC" id="2.5.1.3" evidence="9"/>
<evidence type="ECO:0000256" key="4">
    <source>
        <dbReference type="ARBA" id="ARBA00022842"/>
    </source>
</evidence>
<dbReference type="HAMAP" id="MF_00097">
    <property type="entry name" value="TMP_synthase"/>
    <property type="match status" value="1"/>
</dbReference>
<evidence type="ECO:0000256" key="7">
    <source>
        <dbReference type="ARBA" id="ARBA00047851"/>
    </source>
</evidence>
<dbReference type="AlphaFoldDB" id="A0A1J5UI37"/>
<evidence type="ECO:0000256" key="5">
    <source>
        <dbReference type="ARBA" id="ARBA00022977"/>
    </source>
</evidence>
<comment type="catalytic activity">
    <reaction evidence="6 9 10">
        <text>4-methyl-5-(2-phosphooxyethyl)-thiazole + 4-amino-2-methyl-5-(diphosphooxymethyl)pyrimidine + H(+) = thiamine phosphate + diphosphate</text>
        <dbReference type="Rhea" id="RHEA:22328"/>
        <dbReference type="ChEBI" id="CHEBI:15378"/>
        <dbReference type="ChEBI" id="CHEBI:33019"/>
        <dbReference type="ChEBI" id="CHEBI:37575"/>
        <dbReference type="ChEBI" id="CHEBI:57841"/>
        <dbReference type="ChEBI" id="CHEBI:58296"/>
        <dbReference type="EC" id="2.5.1.3"/>
    </reaction>
</comment>
<accession>A0A1J5UI37</accession>
<feature type="binding site" evidence="9">
    <location>
        <position position="72"/>
    </location>
    <ligand>
        <name>Mg(2+)</name>
        <dbReference type="ChEBI" id="CHEBI:18420"/>
    </ligand>
</feature>
<dbReference type="Proteomes" id="UP000278334">
    <property type="component" value="Chromosome"/>
</dbReference>
<evidence type="ECO:0000313" key="13">
    <source>
        <dbReference type="EMBL" id="AYQ57709.1"/>
    </source>
</evidence>
<dbReference type="InterPro" id="IPR022998">
    <property type="entry name" value="ThiamineP_synth_TenI"/>
</dbReference>
<feature type="binding site" evidence="9">
    <location>
        <position position="140"/>
    </location>
    <ligand>
        <name>4-amino-2-methyl-5-(diphosphooxymethyl)pyrimidine</name>
        <dbReference type="ChEBI" id="CHEBI:57841"/>
    </ligand>
</feature>
<dbReference type="Proteomes" id="UP000182798">
    <property type="component" value="Unassembled WGS sequence"/>
</dbReference>
<feature type="binding site" evidence="9">
    <location>
        <begin position="39"/>
        <end position="43"/>
    </location>
    <ligand>
        <name>4-amino-2-methyl-5-(diphosphooxymethyl)pyrimidine</name>
        <dbReference type="ChEBI" id="CHEBI:57841"/>
    </ligand>
</feature>
<keyword evidence="2 9" id="KW-0808">Transferase</keyword>
<dbReference type="GO" id="GO:0005737">
    <property type="term" value="C:cytoplasm"/>
    <property type="evidence" value="ECO:0007669"/>
    <property type="project" value="TreeGrafter"/>
</dbReference>
<name>A0A1J5UI37_9GAMM</name>
<evidence type="ECO:0000256" key="9">
    <source>
        <dbReference type="HAMAP-Rule" id="MF_00097"/>
    </source>
</evidence>
<sequence length="196" mass="21488">METNHNKRISGIYAITPNHALNIDAIEKVIIQYNITLLQYRHKTLDAQTRRNEATQLQQLCLKHHTLFIINDDINLAKKITADGVHLGKNDASIQQARTQLGANAIIGVSCYNDIILAKNAQNQGADYVAFGALFPSLSKPDAPRCSLDVVTQARQILDLPIVGIGGIDFDNQQQALNAGCNAVAMINALDMETKK</sequence>
<feature type="domain" description="Thiamine phosphate synthase/TenI" evidence="12">
    <location>
        <begin position="12"/>
        <end position="190"/>
    </location>
</feature>
<dbReference type="NCBIfam" id="TIGR00693">
    <property type="entry name" value="thiE"/>
    <property type="match status" value="1"/>
</dbReference>
<feature type="binding site" evidence="9">
    <location>
        <position position="71"/>
    </location>
    <ligand>
        <name>4-amino-2-methyl-5-(diphosphooxymethyl)pyrimidine</name>
        <dbReference type="ChEBI" id="CHEBI:57841"/>
    </ligand>
</feature>
<dbReference type="GO" id="GO:0000287">
    <property type="term" value="F:magnesium ion binding"/>
    <property type="evidence" value="ECO:0007669"/>
    <property type="project" value="UniProtKB-UniRule"/>
</dbReference>
<keyword evidence="4 9" id="KW-0460">Magnesium</keyword>
<dbReference type="EMBL" id="CP024634">
    <property type="protein sequence ID" value="AYQ57709.1"/>
    <property type="molecule type" value="Genomic_DNA"/>
</dbReference>